<dbReference type="InterPro" id="IPR040168">
    <property type="entry name" value="Not2/3/5"/>
</dbReference>
<keyword evidence="6" id="KW-1133">Transmembrane helix</keyword>
<keyword evidence="4" id="KW-0833">Ubl conjugation pathway</keyword>
<dbReference type="InterPro" id="IPR003892">
    <property type="entry name" value="CUE"/>
</dbReference>
<evidence type="ECO:0000256" key="12">
    <source>
        <dbReference type="ARBA" id="ARBA00072899"/>
    </source>
</evidence>
<reference evidence="15" key="1">
    <citation type="journal article" date="2012" name="PLoS Genet.">
        <title>Comparative analysis of the genomes of two field isolates of the rice blast fungus Magnaporthe oryzae.</title>
        <authorList>
            <person name="Xue M."/>
            <person name="Yang J."/>
            <person name="Li Z."/>
            <person name="Hu S."/>
            <person name="Yao N."/>
            <person name="Dean R.A."/>
            <person name="Zhao W."/>
            <person name="Shen M."/>
            <person name="Zhang H."/>
            <person name="Li C."/>
            <person name="Liu L."/>
            <person name="Cao L."/>
            <person name="Xu X."/>
            <person name="Xing Y."/>
            <person name="Hsiang T."/>
            <person name="Zhang Z."/>
            <person name="Xu J.R."/>
            <person name="Peng Y.L."/>
        </authorList>
    </citation>
    <scope>NUCLEOTIDE SEQUENCE</scope>
    <source>
        <strain evidence="15">Y34</strain>
    </source>
</reference>
<evidence type="ECO:0000256" key="10">
    <source>
        <dbReference type="ARBA" id="ARBA00037847"/>
    </source>
</evidence>
<feature type="region of interest" description="Disordered" evidence="13">
    <location>
        <begin position="672"/>
        <end position="694"/>
    </location>
</feature>
<comment type="similarity">
    <text evidence="11">Belongs to the CUE1 family.</text>
</comment>
<evidence type="ECO:0000256" key="11">
    <source>
        <dbReference type="ARBA" id="ARBA00061383"/>
    </source>
</evidence>
<sequence>MEQWVRTTLWATDAPLHPLGALAGSSILIVVFDIAGNGSGWAFAGVPMASGGLQNPSRQLGGNVSFAQSLSGSQPATPLDLSEFPSLSGNSQLSNQSQSSMWSTGGARNLGGPAPIQRNQPTPLSQQQNQQEDMYTPPTRLPTDQGSFRFGNQASIGQTAQSQQNAVDDFPPLNRNPNGEIGRERGGPSLMSSLGFAPPSGNGTTSAQQTSRAANGLLNALSANSRSTETRSPADARNEESPQKGLPSQKSSLDGLANQSEGRHPGTIGNSGLPGKAKAEEPVPSVPVQDPLAGMPESDKWGIKGLRFLMNGFPDYNALVSGIDYTNMGLEQALRNPEPISEQIYSAFDDTPPRPAIPKFRLPECYKVNNVQPIENKIQGFNEETLMWIFYSCPGDRQQQLAALELNNRNWRWHKKLQVWLTKDEHMMPQVISPNHERGYYLVWDTTQWRKDRRDQFCQRASQTALLPDQQPFRGREQRIATPVVRKPRTQNNTPKPPGFFVSSPDHRLVISVLPLLPPTMANEEINVPSLVLVLVVSGLIIRYLFFSAPTDGTAAGAGGSGRAAAGRGGDVRAREAAVERIQQMFPQVDRRTILWDLQRTGGNLTATTDRILAGRLETPPVTFQPPPPPPSATPAPSTGSSAAAAAKAADKAVQPDLITRYKLQDKLESAAAAEEEKSGKGGKAWSTSRDERQALLQRRRDEMILAARRKMEAKIAAEKAAAEAGGAGSS</sequence>
<dbReference type="Pfam" id="PF02845">
    <property type="entry name" value="CUE"/>
    <property type="match status" value="1"/>
</dbReference>
<feature type="compositionally biased region" description="Low complexity" evidence="13">
    <location>
        <begin position="86"/>
        <end position="100"/>
    </location>
</feature>
<dbReference type="EMBL" id="JH793448">
    <property type="protein sequence ID" value="ELQ37767.1"/>
    <property type="molecule type" value="Genomic_DNA"/>
</dbReference>
<dbReference type="PROSITE" id="PS51140">
    <property type="entry name" value="CUE"/>
    <property type="match status" value="1"/>
</dbReference>
<evidence type="ECO:0000256" key="8">
    <source>
        <dbReference type="ARBA" id="ARBA00023136"/>
    </source>
</evidence>
<evidence type="ECO:0000256" key="3">
    <source>
        <dbReference type="ARBA" id="ARBA00022692"/>
    </source>
</evidence>
<dbReference type="GO" id="GO:0000289">
    <property type="term" value="P:nuclear-transcribed mRNA poly(A) tail shortening"/>
    <property type="evidence" value="ECO:0007669"/>
    <property type="project" value="UniProtKB-ARBA"/>
</dbReference>
<protein>
    <recommendedName>
        <fullName evidence="12">Coupling of ubiquitin conjugation to ER degradation protein 1</fullName>
    </recommendedName>
</protein>
<evidence type="ECO:0000256" key="2">
    <source>
        <dbReference type="ARBA" id="ARBA00007682"/>
    </source>
</evidence>
<dbReference type="PANTHER" id="PTHR23326">
    <property type="entry name" value="CCR4 NOT-RELATED"/>
    <property type="match status" value="1"/>
</dbReference>
<evidence type="ECO:0000256" key="1">
    <source>
        <dbReference type="ARBA" id="ARBA00004586"/>
    </source>
</evidence>
<dbReference type="SMART" id="SM00546">
    <property type="entry name" value="CUE"/>
    <property type="match status" value="1"/>
</dbReference>
<keyword evidence="5" id="KW-0256">Endoplasmic reticulum</keyword>
<accession>A0AA97NX40</accession>
<dbReference type="GO" id="GO:0043130">
    <property type="term" value="F:ubiquitin binding"/>
    <property type="evidence" value="ECO:0007669"/>
    <property type="project" value="InterPro"/>
</dbReference>
<feature type="compositionally biased region" description="Basic and acidic residues" evidence="13">
    <location>
        <begin position="228"/>
        <end position="242"/>
    </location>
</feature>
<gene>
    <name evidence="15" type="ORF">OOU_Y34scaffold00579g9</name>
</gene>
<evidence type="ECO:0000256" key="5">
    <source>
        <dbReference type="ARBA" id="ARBA00022824"/>
    </source>
</evidence>
<dbReference type="GO" id="GO:0030015">
    <property type="term" value="C:CCR4-NOT core complex"/>
    <property type="evidence" value="ECO:0007669"/>
    <property type="project" value="InterPro"/>
</dbReference>
<comment type="similarity">
    <text evidence="2">Belongs to the CNOT2/3/5 family.</text>
</comment>
<dbReference type="Gene3D" id="1.10.8.10">
    <property type="entry name" value="DNA helicase RuvA subunit, C-terminal domain"/>
    <property type="match status" value="1"/>
</dbReference>
<evidence type="ECO:0000256" key="4">
    <source>
        <dbReference type="ARBA" id="ARBA00022786"/>
    </source>
</evidence>
<dbReference type="FunFam" id="1.10.8.10:FF:000050">
    <property type="entry name" value="Related to AMFR protein"/>
    <property type="match status" value="1"/>
</dbReference>
<feature type="region of interest" description="Disordered" evidence="13">
    <location>
        <begin position="619"/>
        <end position="649"/>
    </location>
</feature>
<feature type="compositionally biased region" description="Pro residues" evidence="13">
    <location>
        <begin position="623"/>
        <end position="634"/>
    </location>
</feature>
<feature type="compositionally biased region" description="Polar residues" evidence="13">
    <location>
        <begin position="142"/>
        <end position="166"/>
    </location>
</feature>
<feature type="compositionally biased region" description="Low complexity" evidence="13">
    <location>
        <begin position="635"/>
        <end position="649"/>
    </location>
</feature>
<dbReference type="SUPFAM" id="SSF46934">
    <property type="entry name" value="UBA-like"/>
    <property type="match status" value="1"/>
</dbReference>
<dbReference type="GO" id="GO:0005789">
    <property type="term" value="C:endoplasmic reticulum membrane"/>
    <property type="evidence" value="ECO:0007669"/>
    <property type="project" value="UniProtKB-SubCell"/>
</dbReference>
<feature type="compositionally biased region" description="Polar residues" evidence="13">
    <location>
        <begin position="246"/>
        <end position="260"/>
    </location>
</feature>
<dbReference type="Gene3D" id="2.30.30.1020">
    <property type="entry name" value="CCR4-NOT complex subunit 2/3/5, C-terminal domain"/>
    <property type="match status" value="1"/>
</dbReference>
<keyword evidence="8" id="KW-0472">Membrane</keyword>
<feature type="compositionally biased region" description="Polar residues" evidence="13">
    <location>
        <begin position="64"/>
        <end position="76"/>
    </location>
</feature>
<keyword evidence="7" id="KW-0805">Transcription regulation</keyword>
<evidence type="ECO:0000256" key="13">
    <source>
        <dbReference type="SAM" id="MobiDB-lite"/>
    </source>
</evidence>
<dbReference type="CDD" id="cd14424">
    <property type="entry name" value="CUE_Cue1p_like"/>
    <property type="match status" value="1"/>
</dbReference>
<dbReference type="Pfam" id="PF04153">
    <property type="entry name" value="NOT2_3_5_C"/>
    <property type="match status" value="1"/>
</dbReference>
<name>A0AA97NX40_PYRO3</name>
<feature type="region of interest" description="Disordered" evidence="13">
    <location>
        <begin position="64"/>
        <end position="294"/>
    </location>
</feature>
<organism evidence="15">
    <name type="scientific">Pyricularia oryzae (strain Y34)</name>
    <name type="common">Rice blast fungus</name>
    <name type="synonym">Magnaporthe oryzae</name>
    <dbReference type="NCBI Taxonomy" id="1143189"/>
    <lineage>
        <taxon>Eukaryota</taxon>
        <taxon>Fungi</taxon>
        <taxon>Dikarya</taxon>
        <taxon>Ascomycota</taxon>
        <taxon>Pezizomycotina</taxon>
        <taxon>Sordariomycetes</taxon>
        <taxon>Sordariomycetidae</taxon>
        <taxon>Magnaporthales</taxon>
        <taxon>Pyriculariaceae</taxon>
        <taxon>Pyricularia</taxon>
    </lineage>
</organism>
<feature type="domain" description="CUE" evidence="14">
    <location>
        <begin position="574"/>
        <end position="617"/>
    </location>
</feature>
<evidence type="ECO:0000313" key="15">
    <source>
        <dbReference type="EMBL" id="ELQ37767.1"/>
    </source>
</evidence>
<evidence type="ECO:0000256" key="7">
    <source>
        <dbReference type="ARBA" id="ARBA00023015"/>
    </source>
</evidence>
<dbReference type="AlphaFoldDB" id="A0AA97NX40"/>
<evidence type="ECO:0000259" key="14">
    <source>
        <dbReference type="PROSITE" id="PS51140"/>
    </source>
</evidence>
<evidence type="ECO:0000256" key="6">
    <source>
        <dbReference type="ARBA" id="ARBA00022989"/>
    </source>
</evidence>
<proteinExistence type="inferred from homology"/>
<keyword evidence="9" id="KW-0804">Transcription</keyword>
<feature type="compositionally biased region" description="Low complexity" evidence="13">
    <location>
        <begin position="211"/>
        <end position="227"/>
    </location>
</feature>
<dbReference type="InterPro" id="IPR007282">
    <property type="entry name" value="NOT2/3/5_C"/>
</dbReference>
<dbReference type="GO" id="GO:0006355">
    <property type="term" value="P:regulation of DNA-templated transcription"/>
    <property type="evidence" value="ECO:0007669"/>
    <property type="project" value="InterPro"/>
</dbReference>
<dbReference type="Proteomes" id="UP000011086">
    <property type="component" value="Unassembled WGS sequence"/>
</dbReference>
<evidence type="ECO:0000256" key="9">
    <source>
        <dbReference type="ARBA" id="ARBA00023163"/>
    </source>
</evidence>
<dbReference type="InterPro" id="IPR009060">
    <property type="entry name" value="UBA-like_sf"/>
</dbReference>
<feature type="compositionally biased region" description="Polar residues" evidence="13">
    <location>
        <begin position="201"/>
        <end position="210"/>
    </location>
</feature>
<comment type="subcellular location">
    <subcellularLocation>
        <location evidence="10">Endomembrane system</location>
        <topology evidence="10">Single-pass membrane protein</topology>
    </subcellularLocation>
    <subcellularLocation>
        <location evidence="1">Endoplasmic reticulum membrane</location>
    </subcellularLocation>
</comment>
<dbReference type="InterPro" id="IPR038635">
    <property type="entry name" value="CCR4-NOT_su2/3/5_C_sf"/>
</dbReference>
<keyword evidence="3" id="KW-0812">Transmembrane</keyword>